<dbReference type="InterPro" id="IPR029001">
    <property type="entry name" value="ITPase-like_fam"/>
</dbReference>
<comment type="similarity">
    <text evidence="1 3">Belongs to the HAM1 NTPase family.</text>
</comment>
<dbReference type="GO" id="GO:0047429">
    <property type="term" value="F:nucleoside triphosphate diphosphatase activity"/>
    <property type="evidence" value="ECO:0007669"/>
    <property type="project" value="InterPro"/>
</dbReference>
<reference evidence="5" key="2">
    <citation type="submission" date="2020-09" db="EMBL/GenBank/DDBJ databases">
        <authorList>
            <person name="Sun Q."/>
            <person name="Ohkuma M."/>
        </authorList>
    </citation>
    <scope>NUCLEOTIDE SEQUENCE</scope>
    <source>
        <strain evidence="5">JCM 11219</strain>
    </source>
</reference>
<dbReference type="EMBL" id="AP026830">
    <property type="protein sequence ID" value="BDR92031.1"/>
    <property type="molecule type" value="Genomic_DNA"/>
</dbReference>
<dbReference type="RefSeq" id="WP_188602308.1">
    <property type="nucleotide sequence ID" value="NZ_AP026830.1"/>
</dbReference>
<reference evidence="7" key="3">
    <citation type="submission" date="2022-09" db="EMBL/GenBank/DDBJ databases">
        <title>Complete genome sequence of Vulcanisaeta souniana.</title>
        <authorList>
            <person name="Kato S."/>
            <person name="Itoh T."/>
            <person name="Ohkuma M."/>
        </authorList>
    </citation>
    <scope>NUCLEOTIDE SEQUENCE [LARGE SCALE GENOMIC DNA]</scope>
    <source>
        <strain evidence="7">JCM 11219</strain>
    </source>
</reference>
<reference evidence="5" key="1">
    <citation type="journal article" date="2014" name="Int. J. Syst. Evol. Microbiol.">
        <title>Complete genome sequence of Corynebacterium casei LMG S-19264T (=DSM 44701T), isolated from a smear-ripened cheese.</title>
        <authorList>
            <consortium name="US DOE Joint Genome Institute (JGI-PGF)"/>
            <person name="Walter F."/>
            <person name="Albersmeier A."/>
            <person name="Kalinowski J."/>
            <person name="Ruckert C."/>
        </authorList>
    </citation>
    <scope>NUCLEOTIDE SEQUENCE</scope>
    <source>
        <strain evidence="5">JCM 11219</strain>
    </source>
</reference>
<proteinExistence type="inferred from homology"/>
<protein>
    <submittedName>
        <fullName evidence="5">Non-canonical purine NTP pyrophosphatase</fullName>
    </submittedName>
</protein>
<dbReference type="Proteomes" id="UP000657075">
    <property type="component" value="Unassembled WGS sequence"/>
</dbReference>
<dbReference type="GO" id="GO:0009143">
    <property type="term" value="P:nucleoside triphosphate catabolic process"/>
    <property type="evidence" value="ECO:0007669"/>
    <property type="project" value="InterPro"/>
</dbReference>
<dbReference type="CDD" id="cd00515">
    <property type="entry name" value="HAM1"/>
    <property type="match status" value="1"/>
</dbReference>
<keyword evidence="2 3" id="KW-0378">Hydrolase</keyword>
<evidence type="ECO:0000313" key="7">
    <source>
        <dbReference type="Proteomes" id="UP001060771"/>
    </source>
</evidence>
<dbReference type="GeneID" id="76206670"/>
<organism evidence="5 6">
    <name type="scientific">Vulcanisaeta souniana JCM 11219</name>
    <dbReference type="NCBI Taxonomy" id="1293586"/>
    <lineage>
        <taxon>Archaea</taxon>
        <taxon>Thermoproteota</taxon>
        <taxon>Thermoprotei</taxon>
        <taxon>Thermoproteales</taxon>
        <taxon>Thermoproteaceae</taxon>
        <taxon>Vulcanisaeta</taxon>
    </lineage>
</organism>
<accession>A0A830EBL7</accession>
<dbReference type="GO" id="GO:0005737">
    <property type="term" value="C:cytoplasm"/>
    <property type="evidence" value="ECO:0007669"/>
    <property type="project" value="TreeGrafter"/>
</dbReference>
<dbReference type="OrthoDB" id="372108at2157"/>
<evidence type="ECO:0000256" key="3">
    <source>
        <dbReference type="RuleBase" id="RU003781"/>
    </source>
</evidence>
<dbReference type="NCBIfam" id="NF011396">
    <property type="entry name" value="PRK14821.1"/>
    <property type="match status" value="1"/>
</dbReference>
<dbReference type="PANTHER" id="PTHR11067:SF9">
    <property type="entry name" value="INOSINE TRIPHOSPHATE PYROPHOSPHATASE"/>
    <property type="match status" value="1"/>
</dbReference>
<dbReference type="InterPro" id="IPR002637">
    <property type="entry name" value="RdgB/HAM1"/>
</dbReference>
<sequence length="187" mass="20652">MRVFFVTSNEGKLHEASLVLREFSIELVMDLNHRKIEIQSDNLEDIVNNALTNICTGGISEYFVVEDDGLFINKLNGFPGPYSSYVYKTIGLTGILKLMNGINDRSAYFKSVVGLCGPQIPIKLFIGVVRGSIAMEPRGSEGFGFDPIFIPSGYNKTFAELGPEIKNKLSHRALAFRALGNWLLGKG</sequence>
<dbReference type="Pfam" id="PF01725">
    <property type="entry name" value="Ham1p_like"/>
    <property type="match status" value="1"/>
</dbReference>
<dbReference type="AlphaFoldDB" id="A0A830EBL7"/>
<reference evidence="4" key="4">
    <citation type="journal article" date="2023" name="Microbiol. Resour. Announc.">
        <title>Complete Genome Sequence of Vulcanisaeta souniana Strain IC-059, a Hyperthermophilic Archaeon Isolated from Hot Spring Water in Japan.</title>
        <authorList>
            <person name="Kato S."/>
            <person name="Itoh T."/>
            <person name="Wu L."/>
            <person name="Ma J."/>
            <person name="Ohkuma M."/>
        </authorList>
    </citation>
    <scope>NUCLEOTIDE SEQUENCE</scope>
    <source>
        <strain evidence="4">JCM 11219</strain>
    </source>
</reference>
<dbReference type="PANTHER" id="PTHR11067">
    <property type="entry name" value="INOSINE TRIPHOSPHATE PYROPHOSPHATASE/HAM1 PROTEIN"/>
    <property type="match status" value="1"/>
</dbReference>
<dbReference type="SUPFAM" id="SSF52972">
    <property type="entry name" value="ITPase-like"/>
    <property type="match status" value="1"/>
</dbReference>
<evidence type="ECO:0000313" key="4">
    <source>
        <dbReference type="EMBL" id="BDR92031.1"/>
    </source>
</evidence>
<evidence type="ECO:0000256" key="1">
    <source>
        <dbReference type="ARBA" id="ARBA00008023"/>
    </source>
</evidence>
<name>A0A830EBL7_9CREN</name>
<evidence type="ECO:0000256" key="2">
    <source>
        <dbReference type="ARBA" id="ARBA00022801"/>
    </source>
</evidence>
<dbReference type="Gene3D" id="3.90.950.10">
    <property type="match status" value="1"/>
</dbReference>
<dbReference type="Proteomes" id="UP001060771">
    <property type="component" value="Chromosome"/>
</dbReference>
<gene>
    <name evidence="5" type="ORF">GCM10007112_01810</name>
    <name evidence="4" type="ORF">Vsou_11240</name>
</gene>
<evidence type="ECO:0000313" key="5">
    <source>
        <dbReference type="EMBL" id="GGI68447.1"/>
    </source>
</evidence>
<keyword evidence="7" id="KW-1185">Reference proteome</keyword>
<dbReference type="EMBL" id="BMNM01000001">
    <property type="protein sequence ID" value="GGI68447.1"/>
    <property type="molecule type" value="Genomic_DNA"/>
</dbReference>
<evidence type="ECO:0000313" key="6">
    <source>
        <dbReference type="Proteomes" id="UP000657075"/>
    </source>
</evidence>
<dbReference type="NCBIfam" id="TIGR00042">
    <property type="entry name" value="RdgB/HAM1 family non-canonical purine NTP pyrophosphatase"/>
    <property type="match status" value="1"/>
</dbReference>